<gene>
    <name evidence="5" type="primary">ipi</name>
    <name evidence="4" type="ORF">BJL90_00580</name>
    <name evidence="5" type="ORF">CLFO_33470</name>
</gene>
<feature type="domain" description="Intracellular proteinase inhibitor BsuPI" evidence="3">
    <location>
        <begin position="319"/>
        <end position="418"/>
    </location>
</feature>
<sequence length="441" mass="50026">MIKSKLIKTLTLGICFTALSSNMVLANGGVQPSILPSDMIEIDLNQVIDMKRLPVDLLDTSVSDLRQEPREISGEMIQKQKEIDRYLFKDHVKEIEKKGFAVTYTGAFDDYVEIGITPYNEESAQYLYGIFGKDQVKIVEGQQASILPIEIDAIDIGVIHVSESTLELKSQRIKEDSGVKIQVNGEFLQLDVEPFIENDRTLIPLRGVMEKLGAKVEWYPEESTVKIYAEDIRIELVIGEDTAKITKNIDGELKEERIKLGVKAKIVGGRTFIPGRFVTETLGAKVDWDNSSRVMMIESSNISDIDSEGLPIAEGKFETKGSYVIKDDKVVFDFELMSHYTEPKELQFGSGQQFEIVIVNEEDEEVYRYSDDKFFTLALIFKNINPGEAIKWQDEWDMTNKEGEKLTSGKYQAKINVLVIEEEKKEKIEKSQLTTIIDFSL</sequence>
<dbReference type="EMBL" id="CP020559">
    <property type="protein sequence ID" value="ARE88941.1"/>
    <property type="molecule type" value="Genomic_DNA"/>
</dbReference>
<proteinExistence type="predicted"/>
<dbReference type="SUPFAM" id="SSF55383">
    <property type="entry name" value="Copper amine oxidase, domain N"/>
    <property type="match status" value="1"/>
</dbReference>
<feature type="chain" id="PRO_5042245184" evidence="1">
    <location>
        <begin position="27"/>
        <end position="441"/>
    </location>
</feature>
<dbReference type="Pfam" id="PF07833">
    <property type="entry name" value="Cu_amine_oxidN1"/>
    <property type="match status" value="1"/>
</dbReference>
<dbReference type="Pfam" id="PF12690">
    <property type="entry name" value="BsuPI"/>
    <property type="match status" value="1"/>
</dbReference>
<dbReference type="Proteomes" id="UP000177894">
    <property type="component" value="Chromosome"/>
</dbReference>
<dbReference type="InterPro" id="IPR020481">
    <property type="entry name" value="Intracell_prot_inh_BsuPI"/>
</dbReference>
<evidence type="ECO:0000256" key="1">
    <source>
        <dbReference type="SAM" id="SignalP"/>
    </source>
</evidence>
<dbReference type="Gene3D" id="3.30.457.10">
    <property type="entry name" value="Copper amine oxidase-like, N-terminal domain"/>
    <property type="match status" value="1"/>
</dbReference>
<dbReference type="InterPro" id="IPR038144">
    <property type="entry name" value="IPI"/>
</dbReference>
<protein>
    <submittedName>
        <fullName evidence="5">Intracellular proteinase inhibitor</fullName>
    </submittedName>
</protein>
<feature type="signal peptide" evidence="1">
    <location>
        <begin position="1"/>
        <end position="26"/>
    </location>
</feature>
<evidence type="ECO:0000259" key="3">
    <source>
        <dbReference type="Pfam" id="PF12690"/>
    </source>
</evidence>
<feature type="domain" description="Copper amine oxidase-like N-terminal" evidence="2">
    <location>
        <begin position="182"/>
        <end position="297"/>
    </location>
</feature>
<dbReference type="Gene3D" id="2.60.40.2360">
    <property type="entry name" value="Intracellular proteinase inhibitor BsuPI"/>
    <property type="match status" value="1"/>
</dbReference>
<keyword evidence="1" id="KW-0732">Signal</keyword>
<evidence type="ECO:0000313" key="6">
    <source>
        <dbReference type="Proteomes" id="UP000177894"/>
    </source>
</evidence>
<reference evidence="5 7" key="2">
    <citation type="submission" date="2017-03" db="EMBL/GenBank/DDBJ databases">
        <title>Complete sequence of Clostridium formicaceticum DSM 92.</title>
        <authorList>
            <person name="Poehlein A."/>
            <person name="Karl M."/>
            <person name="Bengelsdorf F.R."/>
            <person name="Duerre P."/>
            <person name="Daniel R."/>
        </authorList>
    </citation>
    <scope>NUCLEOTIDE SEQUENCE [LARGE SCALE GENOMIC DNA]</scope>
    <source>
        <strain evidence="5 7">DSM 92</strain>
    </source>
</reference>
<organism evidence="5 7">
    <name type="scientific">Clostridium formicaceticum</name>
    <dbReference type="NCBI Taxonomy" id="1497"/>
    <lineage>
        <taxon>Bacteria</taxon>
        <taxon>Bacillati</taxon>
        <taxon>Bacillota</taxon>
        <taxon>Clostridia</taxon>
        <taxon>Eubacteriales</taxon>
        <taxon>Clostridiaceae</taxon>
        <taxon>Clostridium</taxon>
    </lineage>
</organism>
<dbReference type="EMBL" id="CP017603">
    <property type="protein sequence ID" value="AOY74579.1"/>
    <property type="molecule type" value="Genomic_DNA"/>
</dbReference>
<reference evidence="4 6" key="1">
    <citation type="submission" date="2016-10" db="EMBL/GenBank/DDBJ databases">
        <title>Complete Genome Sequence of Acetogen Clostridium formicoaceticum ATCC 27076.</title>
        <authorList>
            <person name="Bao T."/>
            <person name="Cheng C."/>
            <person name="Zhao J."/>
            <person name="Yang S.-T."/>
            <person name="Wang J."/>
            <person name="Wang M."/>
        </authorList>
    </citation>
    <scope>NUCLEOTIDE SEQUENCE [LARGE SCALE GENOMIC DNA]</scope>
    <source>
        <strain evidence="4 6">ATCC 27076</strain>
    </source>
</reference>
<evidence type="ECO:0000313" key="5">
    <source>
        <dbReference type="EMBL" id="ARE88941.1"/>
    </source>
</evidence>
<dbReference type="KEGG" id="cfm:BJL90_00580"/>
<accession>A0AAC9RKJ9</accession>
<name>A0AAC9RKJ9_9CLOT</name>
<evidence type="ECO:0000259" key="2">
    <source>
        <dbReference type="Pfam" id="PF07833"/>
    </source>
</evidence>
<keyword evidence="6" id="KW-1185">Reference proteome</keyword>
<evidence type="ECO:0000313" key="4">
    <source>
        <dbReference type="EMBL" id="AOY74579.1"/>
    </source>
</evidence>
<evidence type="ECO:0000313" key="7">
    <source>
        <dbReference type="Proteomes" id="UP000192478"/>
    </source>
</evidence>
<dbReference type="InterPro" id="IPR036582">
    <property type="entry name" value="Mao_N_sf"/>
</dbReference>
<dbReference type="AlphaFoldDB" id="A0AAC9RKJ9"/>
<dbReference type="Proteomes" id="UP000192478">
    <property type="component" value="Chromosome"/>
</dbReference>
<dbReference type="InterPro" id="IPR012854">
    <property type="entry name" value="Cu_amine_oxidase-like_N"/>
</dbReference>
<dbReference type="RefSeq" id="WP_070963376.1">
    <property type="nucleotide sequence ID" value="NZ_CP017603.1"/>
</dbReference>